<proteinExistence type="predicted"/>
<dbReference type="EMBL" id="PKMF04000215">
    <property type="protein sequence ID" value="KAK7842786.1"/>
    <property type="molecule type" value="Genomic_DNA"/>
</dbReference>
<evidence type="ECO:0000313" key="2">
    <source>
        <dbReference type="Proteomes" id="UP000237347"/>
    </source>
</evidence>
<keyword evidence="2" id="KW-1185">Reference proteome</keyword>
<name>A0AAW0KWM7_QUESU</name>
<gene>
    <name evidence="1" type="ORF">CFP56_013379</name>
</gene>
<protein>
    <submittedName>
        <fullName evidence="1">Uncharacterized protein</fullName>
    </submittedName>
</protein>
<comment type="caution">
    <text evidence="1">The sequence shown here is derived from an EMBL/GenBank/DDBJ whole genome shotgun (WGS) entry which is preliminary data.</text>
</comment>
<organism evidence="1 2">
    <name type="scientific">Quercus suber</name>
    <name type="common">Cork oak</name>
    <dbReference type="NCBI Taxonomy" id="58331"/>
    <lineage>
        <taxon>Eukaryota</taxon>
        <taxon>Viridiplantae</taxon>
        <taxon>Streptophyta</taxon>
        <taxon>Embryophyta</taxon>
        <taxon>Tracheophyta</taxon>
        <taxon>Spermatophyta</taxon>
        <taxon>Magnoliopsida</taxon>
        <taxon>eudicotyledons</taxon>
        <taxon>Gunneridae</taxon>
        <taxon>Pentapetalae</taxon>
        <taxon>rosids</taxon>
        <taxon>fabids</taxon>
        <taxon>Fagales</taxon>
        <taxon>Fagaceae</taxon>
        <taxon>Quercus</taxon>
    </lineage>
</organism>
<dbReference type="Proteomes" id="UP000237347">
    <property type="component" value="Unassembled WGS sequence"/>
</dbReference>
<reference evidence="1 2" key="1">
    <citation type="journal article" date="2018" name="Sci. Data">
        <title>The draft genome sequence of cork oak.</title>
        <authorList>
            <person name="Ramos A.M."/>
            <person name="Usie A."/>
            <person name="Barbosa P."/>
            <person name="Barros P.M."/>
            <person name="Capote T."/>
            <person name="Chaves I."/>
            <person name="Simoes F."/>
            <person name="Abreu I."/>
            <person name="Carrasquinho I."/>
            <person name="Faro C."/>
            <person name="Guimaraes J.B."/>
            <person name="Mendonca D."/>
            <person name="Nobrega F."/>
            <person name="Rodrigues L."/>
            <person name="Saibo N.J.M."/>
            <person name="Varela M.C."/>
            <person name="Egas C."/>
            <person name="Matos J."/>
            <person name="Miguel C.M."/>
            <person name="Oliveira M.M."/>
            <person name="Ricardo C.P."/>
            <person name="Goncalves S."/>
        </authorList>
    </citation>
    <scope>NUCLEOTIDE SEQUENCE [LARGE SCALE GENOMIC DNA]</scope>
    <source>
        <strain evidence="2">cv. HL8</strain>
    </source>
</reference>
<sequence>MEMDINNVVFVLLPHCPSQCFLQNYLRFCYATMKGRVQKFCKLQLYNERQGAKGLESGNLACMYLIWLFNLKVAALQLRVNEKDPMVVAQILPVSTTPDPLFLPSFIHHIVAGFIPCPASFKTKGLGSGSWLF</sequence>
<accession>A0AAW0KWM7</accession>
<evidence type="ECO:0000313" key="1">
    <source>
        <dbReference type="EMBL" id="KAK7842786.1"/>
    </source>
</evidence>
<dbReference type="AlphaFoldDB" id="A0AAW0KWM7"/>